<evidence type="ECO:0000256" key="2">
    <source>
        <dbReference type="ARBA" id="ARBA00006143"/>
    </source>
</evidence>
<evidence type="ECO:0000256" key="6">
    <source>
        <dbReference type="ARBA" id="ARBA00023136"/>
    </source>
</evidence>
<organism evidence="10 11">
    <name type="scientific">Pelagibacterium nitratireducens</name>
    <dbReference type="NCBI Taxonomy" id="1046114"/>
    <lineage>
        <taxon>Bacteria</taxon>
        <taxon>Pseudomonadati</taxon>
        <taxon>Pseudomonadota</taxon>
        <taxon>Alphaproteobacteria</taxon>
        <taxon>Hyphomicrobiales</taxon>
        <taxon>Devosiaceae</taxon>
        <taxon>Pelagibacterium</taxon>
    </lineage>
</organism>
<comment type="subcellular location">
    <subcellularLocation>
        <location evidence="1">Membrane</location>
        <topology evidence="1">Multi-pass membrane protein</topology>
    </subcellularLocation>
</comment>
<accession>A0ABZ2I6A3</accession>
<keyword evidence="5 7" id="KW-1133">Transmembrane helix</keyword>
<evidence type="ECO:0000259" key="8">
    <source>
        <dbReference type="Pfam" id="PF02683"/>
    </source>
</evidence>
<evidence type="ECO:0000256" key="5">
    <source>
        <dbReference type="ARBA" id="ARBA00022989"/>
    </source>
</evidence>
<sequence length="247" mass="25524">MEISSIGIATAFAAGVISFLSPCVLPLVPGYISYVAGRTISADGVPAHSGIKAASRTLGLSLCFVLGFSTVFVLLGASATALGGLLRTHLYEANLIGGVIVVIFGLFTTGLVPMPWLDRDVRFHSSPNSGGAWSAYLLGLAFAFGWTPCIGPVLGSILALSAANATVASGTALLAVYSLGLGLPFILAALFMRGFMTRMLSMRRTGRVLKIVAGGVMVVMGIAMITGHLSSFAIWLLQTFPALGRIG</sequence>
<feature type="transmembrane region" description="Helical" evidence="7">
    <location>
        <begin position="135"/>
        <end position="160"/>
    </location>
</feature>
<dbReference type="InterPro" id="IPR003834">
    <property type="entry name" value="Cyt_c_assmbl_TM_dom"/>
</dbReference>
<feature type="transmembrane region" description="Helical" evidence="7">
    <location>
        <begin position="58"/>
        <end position="83"/>
    </location>
</feature>
<feature type="domain" description="Cytochrome C biogenesis protein transmembrane" evidence="8">
    <location>
        <begin position="8"/>
        <end position="225"/>
    </location>
</feature>
<dbReference type="RefSeq" id="WP_332717518.1">
    <property type="nucleotide sequence ID" value="NZ_CP146275.1"/>
</dbReference>
<keyword evidence="4" id="KW-0201">Cytochrome c-type biogenesis</keyword>
<dbReference type="PANTHER" id="PTHR31272:SF4">
    <property type="entry name" value="CYTOCHROME C-TYPE BIOGENESIS PROTEIN HI_1454-RELATED"/>
    <property type="match status" value="1"/>
</dbReference>
<dbReference type="Pfam" id="PF02683">
    <property type="entry name" value="DsbD_TM"/>
    <property type="match status" value="1"/>
</dbReference>
<evidence type="ECO:0000313" key="10">
    <source>
        <dbReference type="EMBL" id="WWT34859.1"/>
    </source>
</evidence>
<dbReference type="Proteomes" id="UP001369958">
    <property type="component" value="Chromosome"/>
</dbReference>
<dbReference type="EMBL" id="CP146275">
    <property type="protein sequence ID" value="WWT34066.1"/>
    <property type="molecule type" value="Genomic_DNA"/>
</dbReference>
<proteinExistence type="inferred from homology"/>
<dbReference type="EMBL" id="CP146276">
    <property type="protein sequence ID" value="WWT34859.1"/>
    <property type="molecule type" value="Genomic_DNA"/>
</dbReference>
<gene>
    <name evidence="9" type="ORF">V6617_06285</name>
    <name evidence="10" type="ORF">V6617_18385</name>
</gene>
<comment type="similarity">
    <text evidence="2">Belongs to the DsbD family.</text>
</comment>
<keyword evidence="6 7" id="KW-0472">Membrane</keyword>
<evidence type="ECO:0000313" key="9">
    <source>
        <dbReference type="EMBL" id="WWT34066.1"/>
    </source>
</evidence>
<evidence type="ECO:0000256" key="4">
    <source>
        <dbReference type="ARBA" id="ARBA00022748"/>
    </source>
</evidence>
<feature type="transmembrane region" description="Helical" evidence="7">
    <location>
        <begin position="95"/>
        <end position="114"/>
    </location>
</feature>
<reference evidence="10 11" key="1">
    <citation type="submission" date="2024-02" db="EMBL/GenBank/DDBJ databases">
        <title>Complete genome sequence of Pelagibacterium nitratireducens ZH15.</title>
        <authorList>
            <person name="Zhao L.H."/>
        </authorList>
    </citation>
    <scope>NUCLEOTIDE SEQUENCE [LARGE SCALE GENOMIC DNA]</scope>
    <source>
        <strain evidence="10 11">ZH15</strain>
        <plasmid evidence="10 11">unnamed</plasmid>
    </source>
</reference>
<protein>
    <submittedName>
        <fullName evidence="10">Cytochrome c biogenesis protein CcdA</fullName>
    </submittedName>
</protein>
<name>A0ABZ2I6A3_9HYPH</name>
<evidence type="ECO:0000256" key="3">
    <source>
        <dbReference type="ARBA" id="ARBA00022692"/>
    </source>
</evidence>
<evidence type="ECO:0000256" key="7">
    <source>
        <dbReference type="SAM" id="Phobius"/>
    </source>
</evidence>
<evidence type="ECO:0000313" key="11">
    <source>
        <dbReference type="Proteomes" id="UP001369958"/>
    </source>
</evidence>
<dbReference type="InterPro" id="IPR051790">
    <property type="entry name" value="Cytochrome_c-biogenesis_DsbD"/>
</dbReference>
<dbReference type="Proteomes" id="UP001369958">
    <property type="component" value="Plasmid unnamed"/>
</dbReference>
<geneLocation type="plasmid" evidence="10 11">
    <name>unnamed</name>
</geneLocation>
<evidence type="ECO:0000256" key="1">
    <source>
        <dbReference type="ARBA" id="ARBA00004141"/>
    </source>
</evidence>
<feature type="transmembrane region" description="Helical" evidence="7">
    <location>
        <begin position="211"/>
        <end position="237"/>
    </location>
</feature>
<feature type="transmembrane region" description="Helical" evidence="7">
    <location>
        <begin position="6"/>
        <end position="28"/>
    </location>
</feature>
<dbReference type="PANTHER" id="PTHR31272">
    <property type="entry name" value="CYTOCHROME C-TYPE BIOGENESIS PROTEIN HI_1454-RELATED"/>
    <property type="match status" value="1"/>
</dbReference>
<keyword evidence="11" id="KW-1185">Reference proteome</keyword>
<keyword evidence="10" id="KW-0614">Plasmid</keyword>
<keyword evidence="3 7" id="KW-0812">Transmembrane</keyword>
<feature type="transmembrane region" description="Helical" evidence="7">
    <location>
        <begin position="172"/>
        <end position="191"/>
    </location>
</feature>